<dbReference type="OrthoDB" id="444127at2759"/>
<keyword evidence="1" id="KW-0315">Glutamine amidotransferase</keyword>
<dbReference type="InterPro" id="IPR028979">
    <property type="entry name" value="Ser_kin/Pase_Hpr-like_N_sf"/>
</dbReference>
<organism evidence="2 3">
    <name type="scientific">Triparma laevis f. longispina</name>
    <dbReference type="NCBI Taxonomy" id="1714387"/>
    <lineage>
        <taxon>Eukaryota</taxon>
        <taxon>Sar</taxon>
        <taxon>Stramenopiles</taxon>
        <taxon>Ochrophyta</taxon>
        <taxon>Bolidophyceae</taxon>
        <taxon>Parmales</taxon>
        <taxon>Triparmaceae</taxon>
        <taxon>Triparma</taxon>
    </lineage>
</organism>
<dbReference type="PANTHER" id="PTHR21343:SF8">
    <property type="entry name" value="DRTGG DOMAIN-CONTAINING PROTEIN"/>
    <property type="match status" value="1"/>
</dbReference>
<dbReference type="AlphaFoldDB" id="A0A9W7FUU9"/>
<proteinExistence type="predicted"/>
<dbReference type="Proteomes" id="UP001165122">
    <property type="component" value="Unassembled WGS sequence"/>
</dbReference>
<evidence type="ECO:0000313" key="2">
    <source>
        <dbReference type="EMBL" id="GMI18466.1"/>
    </source>
</evidence>
<evidence type="ECO:0000256" key="1">
    <source>
        <dbReference type="ARBA" id="ARBA00022962"/>
    </source>
</evidence>
<dbReference type="Gene3D" id="3.40.50.300">
    <property type="entry name" value="P-loop containing nucleotide triphosphate hydrolases"/>
    <property type="match status" value="1"/>
</dbReference>
<gene>
    <name evidence="2" type="ORF">TrLO_g1172</name>
</gene>
<dbReference type="SUPFAM" id="SSF75138">
    <property type="entry name" value="HprK N-terminal domain-like"/>
    <property type="match status" value="1"/>
</dbReference>
<dbReference type="InterPro" id="IPR027417">
    <property type="entry name" value="P-loop_NTPase"/>
</dbReference>
<accession>A0A9W7FUU9</accession>
<name>A0A9W7FUU9_9STRA</name>
<dbReference type="EMBL" id="BRXW01000335">
    <property type="protein sequence ID" value="GMI18466.1"/>
    <property type="molecule type" value="Genomic_DNA"/>
</dbReference>
<evidence type="ECO:0008006" key="4">
    <source>
        <dbReference type="Google" id="ProtNLM"/>
    </source>
</evidence>
<dbReference type="Pfam" id="PF13500">
    <property type="entry name" value="AAA_26"/>
    <property type="match status" value="1"/>
</dbReference>
<dbReference type="SUPFAM" id="SSF52540">
    <property type="entry name" value="P-loop containing nucleoside triphosphate hydrolases"/>
    <property type="match status" value="1"/>
</dbReference>
<sequence length="414" mass="46237">MASKIPQLMAKPSRPIFVAATRQHVGKTSVSLALCAGLQKRFDKVGFLKPVGQQHLTVHSPSLNEEVRVDKDVKLIKQHFKLDHLDYAWMSPVIIPQGYTRDYVDGLVSKNAQMESIHTAFNLQNEASDVMLLEGTGHIGVGSCVNANNAQVAAMTGSDMVLVANGGLGSAYDDLSLNYNLCQANNVRVAGVVINKVKPDKYEQTKKYMSALLKNNWGVPLLGCVPDKPFLGCPALADLERLFNTKLLAGEQLRMRHYNVTEINLVTTSLGRFLENLRVKPTRTMYVTHVTRNDIILGFLGEYQRKMAEGAEFEAALVLCGRKPRYDLFPELKDMIKSLNAPVLHVSKSTYKAMEMIQFFTPKLNIDDTSRVGQAIDHYEPFIDFDTLLRRTTARSASSFDLPDDMSVGKKKRW</sequence>
<protein>
    <recommendedName>
        <fullName evidence="4">DRTGG domain-containing protein</fullName>
    </recommendedName>
</protein>
<comment type="caution">
    <text evidence="2">The sequence shown here is derived from an EMBL/GenBank/DDBJ whole genome shotgun (WGS) entry which is preliminary data.</text>
</comment>
<dbReference type="Gene3D" id="3.40.1390.20">
    <property type="entry name" value="HprK N-terminal domain-like"/>
    <property type="match status" value="1"/>
</dbReference>
<evidence type="ECO:0000313" key="3">
    <source>
        <dbReference type="Proteomes" id="UP001165122"/>
    </source>
</evidence>
<dbReference type="CDD" id="cd03109">
    <property type="entry name" value="DTBS"/>
    <property type="match status" value="1"/>
</dbReference>
<reference evidence="3" key="1">
    <citation type="journal article" date="2023" name="Commun. Biol.">
        <title>Genome analysis of Parmales, the sister group of diatoms, reveals the evolutionary specialization of diatoms from phago-mixotrophs to photoautotrophs.</title>
        <authorList>
            <person name="Ban H."/>
            <person name="Sato S."/>
            <person name="Yoshikawa S."/>
            <person name="Yamada K."/>
            <person name="Nakamura Y."/>
            <person name="Ichinomiya M."/>
            <person name="Sato N."/>
            <person name="Blanc-Mathieu R."/>
            <person name="Endo H."/>
            <person name="Kuwata A."/>
            <person name="Ogata H."/>
        </authorList>
    </citation>
    <scope>NUCLEOTIDE SEQUENCE [LARGE SCALE GENOMIC DNA]</scope>
    <source>
        <strain evidence="3">NIES 3700</strain>
    </source>
</reference>
<keyword evidence="3" id="KW-1185">Reference proteome</keyword>
<dbReference type="PANTHER" id="PTHR21343">
    <property type="entry name" value="DETHIOBIOTIN SYNTHETASE"/>
    <property type="match status" value="1"/>
</dbReference>